<dbReference type="PANTHER" id="PTHR30151">
    <property type="entry name" value="ALKANE SULFONATE ABC TRANSPORTER-RELATED, MEMBRANE SUBUNIT"/>
    <property type="match status" value="1"/>
</dbReference>
<dbReference type="SUPFAM" id="SSF161098">
    <property type="entry name" value="MetI-like"/>
    <property type="match status" value="1"/>
</dbReference>
<dbReference type="GO" id="GO:0005886">
    <property type="term" value="C:plasma membrane"/>
    <property type="evidence" value="ECO:0007669"/>
    <property type="project" value="UniProtKB-SubCell"/>
</dbReference>
<evidence type="ECO:0000256" key="3">
    <source>
        <dbReference type="ARBA" id="ARBA00022475"/>
    </source>
</evidence>
<keyword evidence="6 7" id="KW-0472">Membrane</keyword>
<reference evidence="9 10" key="1">
    <citation type="submission" date="2015-11" db="EMBL/GenBank/DDBJ databases">
        <authorList>
            <person name="Zhang Y."/>
            <person name="Guo Z."/>
        </authorList>
    </citation>
    <scope>NUCLEOTIDE SEQUENCE [LARGE SCALE GENOMIC DNA]</scope>
    <source>
        <strain evidence="9 10">ChDC F174</strain>
    </source>
</reference>
<keyword evidence="5 7" id="KW-1133">Transmembrane helix</keyword>
<feature type="transmembrane region" description="Helical" evidence="7">
    <location>
        <begin position="121"/>
        <end position="143"/>
    </location>
</feature>
<evidence type="ECO:0000313" key="9">
    <source>
        <dbReference type="EMBL" id="ALQ39237.1"/>
    </source>
</evidence>
<feature type="transmembrane region" description="Helical" evidence="7">
    <location>
        <begin position="55"/>
        <end position="81"/>
    </location>
</feature>
<evidence type="ECO:0000256" key="1">
    <source>
        <dbReference type="ARBA" id="ARBA00004651"/>
    </source>
</evidence>
<dbReference type="PANTHER" id="PTHR30151:SF0">
    <property type="entry name" value="ABC TRANSPORTER PERMEASE PROTEIN MJ0413-RELATED"/>
    <property type="match status" value="1"/>
</dbReference>
<dbReference type="InterPro" id="IPR000515">
    <property type="entry name" value="MetI-like"/>
</dbReference>
<name>A0A0S2ZJW8_9FUSO</name>
<dbReference type="PROSITE" id="PS50928">
    <property type="entry name" value="ABC_TM1"/>
    <property type="match status" value="1"/>
</dbReference>
<dbReference type="OrthoDB" id="9804353at2"/>
<evidence type="ECO:0000313" key="10">
    <source>
        <dbReference type="Proteomes" id="UP000063275"/>
    </source>
</evidence>
<dbReference type="KEGG" id="fhw:RN87_01305"/>
<dbReference type="EMBL" id="CP013331">
    <property type="protein sequence ID" value="ALQ39237.1"/>
    <property type="molecule type" value="Genomic_DNA"/>
</dbReference>
<evidence type="ECO:0000259" key="8">
    <source>
        <dbReference type="PROSITE" id="PS50928"/>
    </source>
</evidence>
<feature type="transmembrane region" description="Helical" evidence="7">
    <location>
        <begin position="93"/>
        <end position="115"/>
    </location>
</feature>
<feature type="transmembrane region" description="Helical" evidence="7">
    <location>
        <begin position="12"/>
        <end position="35"/>
    </location>
</feature>
<evidence type="ECO:0000256" key="7">
    <source>
        <dbReference type="RuleBase" id="RU363032"/>
    </source>
</evidence>
<evidence type="ECO:0000256" key="6">
    <source>
        <dbReference type="ARBA" id="ARBA00023136"/>
    </source>
</evidence>
<dbReference type="RefSeq" id="WP_029493584.1">
    <property type="nucleotide sequence ID" value="NZ_ATKF01000093.1"/>
</dbReference>
<dbReference type="InterPro" id="IPR035906">
    <property type="entry name" value="MetI-like_sf"/>
</dbReference>
<sequence length="260" mass="29385">MKIFTLTNKILSFLLIIIFWFILSKIYPPVVVPSVSQVWESIKVILLDTTLLKEILTTIIRLFIGFSFGLVFSIVFSLIITHSKFLGDIFYPIIEFLQVVPPISWLILAILWLGLNGKPAILIVSISIFCIMTISLVNSINNIDKKLLEVADVFHLTKFKKWKYIIVPSLYPAFETALIVCLGTGVKLVVMAEVLTIDSGIGGQITNARINIETEMVIAWSVIIVGIYFILGGIVKCLKKCQLIRKFWYQSLLAKDIMKN</sequence>
<protein>
    <submittedName>
        <fullName evidence="9">Nitrate ABC transporter permease</fullName>
    </submittedName>
</protein>
<evidence type="ECO:0000256" key="5">
    <source>
        <dbReference type="ARBA" id="ARBA00022989"/>
    </source>
</evidence>
<comment type="similarity">
    <text evidence="7">Belongs to the binding-protein-dependent transport system permease family.</text>
</comment>
<keyword evidence="4 7" id="KW-0812">Transmembrane</keyword>
<dbReference type="CDD" id="cd06261">
    <property type="entry name" value="TM_PBP2"/>
    <property type="match status" value="1"/>
</dbReference>
<dbReference type="Gene3D" id="1.10.3720.10">
    <property type="entry name" value="MetI-like"/>
    <property type="match status" value="1"/>
</dbReference>
<organism evidence="9">
    <name type="scientific">Fusobacterium hwasookii ChDC F174</name>
    <dbReference type="NCBI Taxonomy" id="1307442"/>
    <lineage>
        <taxon>Bacteria</taxon>
        <taxon>Fusobacteriati</taxon>
        <taxon>Fusobacteriota</taxon>
        <taxon>Fusobacteriia</taxon>
        <taxon>Fusobacteriales</taxon>
        <taxon>Fusobacteriaceae</taxon>
        <taxon>Fusobacterium</taxon>
    </lineage>
</organism>
<evidence type="ECO:0000256" key="4">
    <source>
        <dbReference type="ARBA" id="ARBA00022692"/>
    </source>
</evidence>
<comment type="subcellular location">
    <subcellularLocation>
        <location evidence="1 7">Cell membrane</location>
        <topology evidence="1 7">Multi-pass membrane protein</topology>
    </subcellularLocation>
</comment>
<gene>
    <name evidence="9" type="ORF">RN87_01305</name>
</gene>
<dbReference type="GO" id="GO:0055085">
    <property type="term" value="P:transmembrane transport"/>
    <property type="evidence" value="ECO:0007669"/>
    <property type="project" value="InterPro"/>
</dbReference>
<feature type="transmembrane region" description="Helical" evidence="7">
    <location>
        <begin position="217"/>
        <end position="238"/>
    </location>
</feature>
<keyword evidence="3" id="KW-1003">Cell membrane</keyword>
<keyword evidence="2 7" id="KW-0813">Transport</keyword>
<proteinExistence type="inferred from homology"/>
<feature type="domain" description="ABC transmembrane type-1" evidence="8">
    <location>
        <begin position="47"/>
        <end position="235"/>
    </location>
</feature>
<accession>A0A0S2ZJW8</accession>
<feature type="transmembrane region" description="Helical" evidence="7">
    <location>
        <begin position="164"/>
        <end position="186"/>
    </location>
</feature>
<evidence type="ECO:0000256" key="2">
    <source>
        <dbReference type="ARBA" id="ARBA00022448"/>
    </source>
</evidence>
<dbReference type="Proteomes" id="UP000063275">
    <property type="component" value="Chromosome"/>
</dbReference>
<dbReference type="AlphaFoldDB" id="A0A0S2ZJW8"/>
<dbReference type="Pfam" id="PF00528">
    <property type="entry name" value="BPD_transp_1"/>
    <property type="match status" value="1"/>
</dbReference>